<proteinExistence type="inferred from homology"/>
<dbReference type="PANTHER" id="PTHR14155:SF632">
    <property type="entry name" value="RING-H2 FINGER PROTEIN ATL17-RELATED"/>
    <property type="match status" value="1"/>
</dbReference>
<keyword evidence="4 8" id="KW-0863">Zinc-finger</keyword>
<dbReference type="Gene3D" id="3.30.40.10">
    <property type="entry name" value="Zinc/RING finger domain, C3HC4 (zinc finger)"/>
    <property type="match status" value="1"/>
</dbReference>
<keyword evidence="9" id="KW-0812">Transmembrane</keyword>
<protein>
    <recommendedName>
        <fullName evidence="2">RING-type E3 ubiquitin transferase</fullName>
        <ecNumber evidence="2">2.3.2.27</ecNumber>
    </recommendedName>
</protein>
<dbReference type="AlphaFoldDB" id="A0AAP0GKG6"/>
<evidence type="ECO:0000256" key="2">
    <source>
        <dbReference type="ARBA" id="ARBA00012483"/>
    </source>
</evidence>
<feature type="domain" description="RING-type" evidence="10">
    <location>
        <begin position="90"/>
        <end position="132"/>
    </location>
</feature>
<evidence type="ECO:0000256" key="5">
    <source>
        <dbReference type="ARBA" id="ARBA00022786"/>
    </source>
</evidence>
<dbReference type="GO" id="GO:0008270">
    <property type="term" value="F:zinc ion binding"/>
    <property type="evidence" value="ECO:0007669"/>
    <property type="project" value="UniProtKB-KW"/>
</dbReference>
<dbReference type="EC" id="2.3.2.27" evidence="2"/>
<evidence type="ECO:0000313" key="11">
    <source>
        <dbReference type="EMBL" id="KAK9051464.1"/>
    </source>
</evidence>
<name>A0AAP0GKG6_9ASTR</name>
<dbReference type="InterPro" id="IPR013083">
    <property type="entry name" value="Znf_RING/FYVE/PHD"/>
</dbReference>
<evidence type="ECO:0000259" key="10">
    <source>
        <dbReference type="PROSITE" id="PS50089"/>
    </source>
</evidence>
<evidence type="ECO:0000256" key="1">
    <source>
        <dbReference type="ARBA" id="ARBA00000900"/>
    </source>
</evidence>
<keyword evidence="5" id="KW-0833">Ubl conjugation pathway</keyword>
<comment type="caution">
    <text evidence="11">The sequence shown here is derived from an EMBL/GenBank/DDBJ whole genome shotgun (WGS) entry which is preliminary data.</text>
</comment>
<organism evidence="11 12">
    <name type="scientific">Deinandra increscens subsp. villosa</name>
    <dbReference type="NCBI Taxonomy" id="3103831"/>
    <lineage>
        <taxon>Eukaryota</taxon>
        <taxon>Viridiplantae</taxon>
        <taxon>Streptophyta</taxon>
        <taxon>Embryophyta</taxon>
        <taxon>Tracheophyta</taxon>
        <taxon>Spermatophyta</taxon>
        <taxon>Magnoliopsida</taxon>
        <taxon>eudicotyledons</taxon>
        <taxon>Gunneridae</taxon>
        <taxon>Pentapetalae</taxon>
        <taxon>asterids</taxon>
        <taxon>campanulids</taxon>
        <taxon>Asterales</taxon>
        <taxon>Asteraceae</taxon>
        <taxon>Asteroideae</taxon>
        <taxon>Heliantheae alliance</taxon>
        <taxon>Madieae</taxon>
        <taxon>Madiinae</taxon>
        <taxon>Deinandra</taxon>
    </lineage>
</organism>
<gene>
    <name evidence="11" type="ORF">SSX86_028091</name>
</gene>
<keyword evidence="9" id="KW-1133">Transmembrane helix</keyword>
<evidence type="ECO:0000256" key="7">
    <source>
        <dbReference type="ARBA" id="ARBA00024209"/>
    </source>
</evidence>
<dbReference type="Proteomes" id="UP001408789">
    <property type="component" value="Unassembled WGS sequence"/>
</dbReference>
<dbReference type="SUPFAM" id="SSF57850">
    <property type="entry name" value="RING/U-box"/>
    <property type="match status" value="1"/>
</dbReference>
<dbReference type="Pfam" id="PF13639">
    <property type="entry name" value="zf-RING_2"/>
    <property type="match status" value="1"/>
</dbReference>
<sequence length="181" mass="20886">MALSQRRNNLAFGHLPLPPSNSPSAMNYDQIDLISAKFSTILPLILTNKLHILITVVAVHLLRRALKSIHRRHQFPTFTAKPTAAKPLFCAVCLHDADRGQRYRRLPQCHHCFHVDCIDTWLQSRSTCPLCRSQIPVHLLPRKQQEEPGFLYLFVYFSVKAIRKRIQSNFNKMMLFDGAEL</sequence>
<comment type="catalytic activity">
    <reaction evidence="1">
        <text>S-ubiquitinyl-[E2 ubiquitin-conjugating enzyme]-L-cysteine + [acceptor protein]-L-lysine = [E2 ubiquitin-conjugating enzyme]-L-cysteine + N(6)-ubiquitinyl-[acceptor protein]-L-lysine.</text>
        <dbReference type="EC" id="2.3.2.27"/>
    </reaction>
</comment>
<dbReference type="InterPro" id="IPR001841">
    <property type="entry name" value="Znf_RING"/>
</dbReference>
<comment type="similarity">
    <text evidence="7">Belongs to the RING-type zinc finger family. ATL subfamily.</text>
</comment>
<evidence type="ECO:0000256" key="8">
    <source>
        <dbReference type="PROSITE-ProRule" id="PRU00175"/>
    </source>
</evidence>
<evidence type="ECO:0000256" key="6">
    <source>
        <dbReference type="ARBA" id="ARBA00022833"/>
    </source>
</evidence>
<reference evidence="11 12" key="1">
    <citation type="submission" date="2024-04" db="EMBL/GenBank/DDBJ databases">
        <title>The reference genome of an endangered Asteraceae, Deinandra increscens subsp. villosa, native to the Central Coast of California.</title>
        <authorList>
            <person name="Guilliams M."/>
            <person name="Hasenstab-Lehman K."/>
            <person name="Meyer R."/>
            <person name="Mcevoy S."/>
        </authorList>
    </citation>
    <scope>NUCLEOTIDE SEQUENCE [LARGE SCALE GENOMIC DNA]</scope>
    <source>
        <tissue evidence="11">Leaf</tissue>
    </source>
</reference>
<evidence type="ECO:0000313" key="12">
    <source>
        <dbReference type="Proteomes" id="UP001408789"/>
    </source>
</evidence>
<evidence type="ECO:0000256" key="3">
    <source>
        <dbReference type="ARBA" id="ARBA00022723"/>
    </source>
</evidence>
<dbReference type="GO" id="GO:0061630">
    <property type="term" value="F:ubiquitin protein ligase activity"/>
    <property type="evidence" value="ECO:0007669"/>
    <property type="project" value="UniProtKB-EC"/>
</dbReference>
<keyword evidence="6" id="KW-0862">Zinc</keyword>
<dbReference type="SMART" id="SM00184">
    <property type="entry name" value="RING"/>
    <property type="match status" value="1"/>
</dbReference>
<keyword evidence="3" id="KW-0479">Metal-binding</keyword>
<dbReference type="PANTHER" id="PTHR14155">
    <property type="entry name" value="RING FINGER DOMAIN-CONTAINING"/>
    <property type="match status" value="1"/>
</dbReference>
<dbReference type="PROSITE" id="PS50089">
    <property type="entry name" value="ZF_RING_2"/>
    <property type="match status" value="1"/>
</dbReference>
<evidence type="ECO:0000256" key="4">
    <source>
        <dbReference type="ARBA" id="ARBA00022771"/>
    </source>
</evidence>
<dbReference type="EMBL" id="JBCNJP010000027">
    <property type="protein sequence ID" value="KAK9051464.1"/>
    <property type="molecule type" value="Genomic_DNA"/>
</dbReference>
<keyword evidence="9" id="KW-0472">Membrane</keyword>
<accession>A0AAP0GKG6</accession>
<dbReference type="InterPro" id="IPR053238">
    <property type="entry name" value="RING-H2_zinc_finger"/>
</dbReference>
<dbReference type="CDD" id="cd16461">
    <property type="entry name" value="RING-H2_EL5-like"/>
    <property type="match status" value="1"/>
</dbReference>
<keyword evidence="12" id="KW-1185">Reference proteome</keyword>
<feature type="transmembrane region" description="Helical" evidence="9">
    <location>
        <begin position="41"/>
        <end position="62"/>
    </location>
</feature>
<evidence type="ECO:0000256" key="9">
    <source>
        <dbReference type="SAM" id="Phobius"/>
    </source>
</evidence>